<organism evidence="1 2">
    <name type="scientific">Pelotalea chapellei</name>
    <dbReference type="NCBI Taxonomy" id="44671"/>
    <lineage>
        <taxon>Bacteria</taxon>
        <taxon>Pseudomonadati</taxon>
        <taxon>Thermodesulfobacteriota</taxon>
        <taxon>Desulfuromonadia</taxon>
        <taxon>Geobacterales</taxon>
        <taxon>Geobacteraceae</taxon>
        <taxon>Pelotalea</taxon>
    </lineage>
</organism>
<comment type="caution">
    <text evidence="1">The sequence shown here is derived from an EMBL/GenBank/DDBJ whole genome shotgun (WGS) entry which is preliminary data.</text>
</comment>
<evidence type="ECO:0000313" key="2">
    <source>
        <dbReference type="Proteomes" id="UP000784128"/>
    </source>
</evidence>
<protein>
    <submittedName>
        <fullName evidence="1">Uncharacterized protein</fullName>
    </submittedName>
</protein>
<keyword evidence="2" id="KW-1185">Reference proteome</keyword>
<gene>
    <name evidence="1" type="ORF">KJB30_07715</name>
</gene>
<dbReference type="Proteomes" id="UP000784128">
    <property type="component" value="Unassembled WGS sequence"/>
</dbReference>
<name>A0ABS5U7M4_9BACT</name>
<sequence>MDTQNPSTPASALPEELLRYSLLLDEDGDMTPDDVPSEDIQTVNISDDVESVDALSLESQIPLTYHQVVKREIAVYLRDRAHLVERLCARKKNLRCVQHALWDMKTVMLENKVPMAVRLPVKKQSIYGKTTPFPQQRNALEPVQPQEIRRHNLQPKNMKIKLQPLDSTHSQNVPLTSPSILQKTLKNHEIPHDDPSHGAPPPLWQPLSMSKTENTGTKPVQTRQSPTLVQHQSLNHPHGMGHLKLFSKENNFFNMKNKKENNCTIYYSLMGIWDE</sequence>
<reference evidence="1 2" key="1">
    <citation type="submission" date="2021-05" db="EMBL/GenBank/DDBJ databases">
        <title>The draft genome of Geobacter chapellei DSM 13688.</title>
        <authorList>
            <person name="Xu Z."/>
            <person name="Masuda Y."/>
            <person name="Itoh H."/>
            <person name="Senoo K."/>
        </authorList>
    </citation>
    <scope>NUCLEOTIDE SEQUENCE [LARGE SCALE GENOMIC DNA]</scope>
    <source>
        <strain evidence="1 2">DSM 13688</strain>
    </source>
</reference>
<proteinExistence type="predicted"/>
<accession>A0ABS5U7M4</accession>
<evidence type="ECO:0000313" key="1">
    <source>
        <dbReference type="EMBL" id="MBT1071666.1"/>
    </source>
</evidence>
<dbReference type="EMBL" id="JAHDYS010000006">
    <property type="protein sequence ID" value="MBT1071666.1"/>
    <property type="molecule type" value="Genomic_DNA"/>
</dbReference>
<dbReference type="RefSeq" id="WP_214297684.1">
    <property type="nucleotide sequence ID" value="NZ_JAHDYS010000006.1"/>
</dbReference>